<evidence type="ECO:0000256" key="1">
    <source>
        <dbReference type="SAM" id="Phobius"/>
    </source>
</evidence>
<name>A0A6M3K9T2_9ZZZZ</name>
<dbReference type="AlphaFoldDB" id="A0A6M3K9T2"/>
<feature type="transmembrane region" description="Helical" evidence="1">
    <location>
        <begin position="6"/>
        <end position="27"/>
    </location>
</feature>
<keyword evidence="1" id="KW-0812">Transmembrane</keyword>
<evidence type="ECO:0000313" key="2">
    <source>
        <dbReference type="EMBL" id="QJA57603.1"/>
    </source>
</evidence>
<dbReference type="EMBL" id="MT142339">
    <property type="protein sequence ID" value="QJA78496.1"/>
    <property type="molecule type" value="Genomic_DNA"/>
</dbReference>
<dbReference type="EMBL" id="MT141283">
    <property type="protein sequence ID" value="QJA57603.1"/>
    <property type="molecule type" value="Genomic_DNA"/>
</dbReference>
<keyword evidence="1" id="KW-0472">Membrane</keyword>
<accession>A0A6M3K9T2</accession>
<sequence>MMPQPILDGGIVVIALFALIMMIKLTGEMVKKTNTRQAPAPPGCVESVEMKTIHLNSIHNRSVLDALINKMDKQIEESVKQTTLLKIIARNKSGHFFDL</sequence>
<gene>
    <name evidence="3" type="ORF">MM415A01066_0011</name>
    <name evidence="2" type="ORF">MM415B01616_0002</name>
    <name evidence="4" type="ORF">TM448A01097_0001</name>
</gene>
<organism evidence="3">
    <name type="scientific">viral metagenome</name>
    <dbReference type="NCBI Taxonomy" id="1070528"/>
    <lineage>
        <taxon>unclassified sequences</taxon>
        <taxon>metagenomes</taxon>
        <taxon>organismal metagenomes</taxon>
    </lineage>
</organism>
<dbReference type="EMBL" id="MT144099">
    <property type="protein sequence ID" value="QJH93368.1"/>
    <property type="molecule type" value="Genomic_DNA"/>
</dbReference>
<protein>
    <submittedName>
        <fullName evidence="3">Uncharacterized protein</fullName>
    </submittedName>
</protein>
<proteinExistence type="predicted"/>
<reference evidence="3" key="1">
    <citation type="submission" date="2020-03" db="EMBL/GenBank/DDBJ databases">
        <title>The deep terrestrial virosphere.</title>
        <authorList>
            <person name="Holmfeldt K."/>
            <person name="Nilsson E."/>
            <person name="Simone D."/>
            <person name="Lopez-Fernandez M."/>
            <person name="Wu X."/>
            <person name="de Brujin I."/>
            <person name="Lundin D."/>
            <person name="Andersson A."/>
            <person name="Bertilsson S."/>
            <person name="Dopson M."/>
        </authorList>
    </citation>
    <scope>NUCLEOTIDE SEQUENCE</scope>
    <source>
        <strain evidence="3">MM415A01066</strain>
        <strain evidence="2">MM415B01616</strain>
        <strain evidence="4">TM448A01097</strain>
    </source>
</reference>
<evidence type="ECO:0000313" key="4">
    <source>
        <dbReference type="EMBL" id="QJH93368.1"/>
    </source>
</evidence>
<keyword evidence="1" id="KW-1133">Transmembrane helix</keyword>
<evidence type="ECO:0000313" key="3">
    <source>
        <dbReference type="EMBL" id="QJA78496.1"/>
    </source>
</evidence>